<organism evidence="2 3">
    <name type="scientific">Streptomyces cuspidosporus</name>
    <dbReference type="NCBI Taxonomy" id="66882"/>
    <lineage>
        <taxon>Bacteria</taxon>
        <taxon>Bacillati</taxon>
        <taxon>Actinomycetota</taxon>
        <taxon>Actinomycetes</taxon>
        <taxon>Kitasatosporales</taxon>
        <taxon>Streptomycetaceae</taxon>
        <taxon>Streptomyces</taxon>
    </lineage>
</organism>
<evidence type="ECO:0000313" key="3">
    <source>
        <dbReference type="Proteomes" id="UP001500253"/>
    </source>
</evidence>
<accession>A0ABP5T379</accession>
<dbReference type="Proteomes" id="UP001500253">
    <property type="component" value="Unassembled WGS sequence"/>
</dbReference>
<sequence>MDHAGLPTPATPAPAPAAENRPPEQGRATPHRTPLTPPAITTYEWTRARPPPNRPPAKYF</sequence>
<evidence type="ECO:0000313" key="2">
    <source>
        <dbReference type="EMBL" id="GAA2344585.1"/>
    </source>
</evidence>
<proteinExistence type="predicted"/>
<evidence type="ECO:0000256" key="1">
    <source>
        <dbReference type="SAM" id="MobiDB-lite"/>
    </source>
</evidence>
<gene>
    <name evidence="2" type="ORF">GCM10010246_32910</name>
</gene>
<protein>
    <submittedName>
        <fullName evidence="2">Uncharacterized protein</fullName>
    </submittedName>
</protein>
<comment type="caution">
    <text evidence="2">The sequence shown here is derived from an EMBL/GenBank/DDBJ whole genome shotgun (WGS) entry which is preliminary data.</text>
</comment>
<feature type="region of interest" description="Disordered" evidence="1">
    <location>
        <begin position="1"/>
        <end position="60"/>
    </location>
</feature>
<keyword evidence="3" id="KW-1185">Reference proteome</keyword>
<reference evidence="3" key="1">
    <citation type="journal article" date="2019" name="Int. J. Syst. Evol. Microbiol.">
        <title>The Global Catalogue of Microorganisms (GCM) 10K type strain sequencing project: providing services to taxonomists for standard genome sequencing and annotation.</title>
        <authorList>
            <consortium name="The Broad Institute Genomics Platform"/>
            <consortium name="The Broad Institute Genome Sequencing Center for Infectious Disease"/>
            <person name="Wu L."/>
            <person name="Ma J."/>
        </authorList>
    </citation>
    <scope>NUCLEOTIDE SEQUENCE [LARGE SCALE GENOMIC DNA]</scope>
    <source>
        <strain evidence="3">JCM 4316</strain>
    </source>
</reference>
<name>A0ABP5T379_9ACTN</name>
<dbReference type="EMBL" id="BAAASD010000011">
    <property type="protein sequence ID" value="GAA2344585.1"/>
    <property type="molecule type" value="Genomic_DNA"/>
</dbReference>
<feature type="compositionally biased region" description="Pro residues" evidence="1">
    <location>
        <begin position="49"/>
        <end position="60"/>
    </location>
</feature>